<evidence type="ECO:0000313" key="3">
    <source>
        <dbReference type="EMBL" id="MDR0182680.1"/>
    </source>
</evidence>
<accession>A0ABU1CC28</accession>
<name>A0ABU1CC28_9GAMM</name>
<evidence type="ECO:0000259" key="2">
    <source>
        <dbReference type="Pfam" id="PF13116"/>
    </source>
</evidence>
<comment type="caution">
    <text evidence="3">The sequence shown here is derived from an EMBL/GenBank/DDBJ whole genome shotgun (WGS) entry which is preliminary data.</text>
</comment>
<proteinExistence type="predicted"/>
<dbReference type="InterPro" id="IPR011836">
    <property type="entry name" value="YhdP"/>
</dbReference>
<evidence type="ECO:0000313" key="4">
    <source>
        <dbReference type="Proteomes" id="UP001233535"/>
    </source>
</evidence>
<dbReference type="Pfam" id="PF13116">
    <property type="entry name" value="YhdP"/>
    <property type="match status" value="1"/>
</dbReference>
<feature type="domain" description="YhdP central" evidence="2">
    <location>
        <begin position="9"/>
        <end position="1266"/>
    </location>
</feature>
<feature type="region of interest" description="Disordered" evidence="1">
    <location>
        <begin position="979"/>
        <end position="1004"/>
    </location>
</feature>
<dbReference type="RefSeq" id="WP_309261796.1">
    <property type="nucleotide sequence ID" value="NZ_JARUHG010000001.1"/>
</dbReference>
<dbReference type="Proteomes" id="UP001233535">
    <property type="component" value="Unassembled WGS sequence"/>
</dbReference>
<keyword evidence="4" id="KW-1185">Reference proteome</keyword>
<dbReference type="PANTHER" id="PTHR38690:SF1">
    <property type="entry name" value="PROTEASE"/>
    <property type="match status" value="1"/>
</dbReference>
<evidence type="ECO:0000256" key="1">
    <source>
        <dbReference type="SAM" id="MobiDB-lite"/>
    </source>
</evidence>
<feature type="compositionally biased region" description="Low complexity" evidence="1">
    <location>
        <begin position="982"/>
        <end position="1000"/>
    </location>
</feature>
<dbReference type="PANTHER" id="PTHR38690">
    <property type="entry name" value="PROTEASE-RELATED"/>
    <property type="match status" value="1"/>
</dbReference>
<dbReference type="InterPro" id="IPR025263">
    <property type="entry name" value="YhdP_central"/>
</dbReference>
<reference evidence="3 4" key="1">
    <citation type="submission" date="2023-04" db="EMBL/GenBank/DDBJ databases">
        <title>Lysobacter sp. strain UC isolated from soil sample.</title>
        <authorList>
            <person name="Choksket S."/>
            <person name="Harshvardhan F."/>
            <person name="Rana R."/>
            <person name="Patil P.B."/>
            <person name="Korpole S."/>
        </authorList>
    </citation>
    <scope>NUCLEOTIDE SEQUENCE [LARGE SCALE GENOMIC DNA]</scope>
    <source>
        <strain evidence="3 4">UC</strain>
    </source>
</reference>
<gene>
    <name evidence="3" type="ORF">P8609_06810</name>
</gene>
<sequence length="1285" mass="135223">MPTPLRRRMRIARRGLGYLVALSLVLVALVLAVASQVLPLAESNPQRVAAWLSERAGRPVAFDRVDTAWTRRGPLLRLDNLRIGAGDEAFTVGDAEMLVSIYAGLLPGHAFSELRLRGLDLTLERANDGRWQVRGLPGQQQAQQGDPFAALEGLGELQVIDGKITVIAPKLGIDAHVPRINLRLRVDGPRVRAGVRAWPSVNVAGAASSPLDTVLDFDRVKGDGRAYIGARRADLSAWAPLLQVAGVGSESGQGRAEAWAELRDHRITQVIADVALDRVGLRGAPLAGGAIPRVQFARVAALARWRTIDGGWRVDAKTLRIDTGKDAQTLDGLVVAGGARYALLADRIDAGPLLTAASLSDRLDPGLRVWLHNTRPHASLQDVEVAGVRGGAMRAQASIAGFGFNAVGNAPGLSGLAGRLLGDADGFTLQFDPASPMRFDWPRGFGVAHAVSLQGSVGGWREGAGWRVGTSDLAVKGQGFGVRARGGLHWQGDGSRPRIDLAADIDDTQVPVAKGFWVRHVMAPKVVAWLDAALVGGRLHDAHAVVSGDLDDWPFRDRNGLFEATAKLDDAVVKFQPDWPAVEGLDADVAFIADGFTVQGQGRIAGVAIPQIRAGIDHYRNGDLTVQAQGAADAAQLLDLLRRSPLQKDNAETLKNVVASGPARVGFEMDMPLRPNMQTAISGMVQLDKARLADPRWKLAFEQVSGKAEYARGGFRAEGLKVLHEGQPGVLSLRAGNDFVRDRAHVFEAGLDAQMSAKDLLDRAPEMAWLKPHVDGRSSWTVGIAIPKAAPGRTAPTLLQLQTNLVGTELTLPEPLRKAAGESLATSVETPLPMGSGDIRVNLGNVIAVRARSTTDAAGKSQTGVRLALGTHRVDDVPPSRGLVATGRAAELDAIDWIALLEGGSGGDGLALQRIDVTAQQLNLLGGVFPETHLVVVPAANGATAVQAEGAALQGAVLIPSGEGAAIAGRFDRMHWRAPKRAATPAGSPAPSSASSGDGDFNPAKIPPLTIDIADLQVADAQLGEAKLRTQPTATGMRITQVQTRADKQRIDASGEWDGRGATARTQLDVKIDSQDLGRLLAGFGMGQQLGGGVGTMHFAAGWAGSPAAFNVASLDGSLEADIRDGRLLEVEPGAGRVLGLLSLAQLPRRLMLDFRDFFNKGFAFNRAGGKVNFQGGMARSDHLSIDGPAASIGIRGAANLRAQTFDQTIEVRPKAANLLTVAGALAAGPVGAAIGAAANAVLQKPIGEMASRTYRVTGPWKEPKVEVVSGQSGQAKAAEPPPEG</sequence>
<dbReference type="NCBIfam" id="TIGR02099">
    <property type="entry name" value="YhdP family protein"/>
    <property type="match status" value="1"/>
</dbReference>
<organism evidence="3 4">
    <name type="scientific">Lysobacter arvi</name>
    <dbReference type="NCBI Taxonomy" id="3038776"/>
    <lineage>
        <taxon>Bacteria</taxon>
        <taxon>Pseudomonadati</taxon>
        <taxon>Pseudomonadota</taxon>
        <taxon>Gammaproteobacteria</taxon>
        <taxon>Lysobacterales</taxon>
        <taxon>Lysobacteraceae</taxon>
        <taxon>Lysobacter</taxon>
    </lineage>
</organism>
<feature type="region of interest" description="Disordered" evidence="1">
    <location>
        <begin position="1266"/>
        <end position="1285"/>
    </location>
</feature>
<protein>
    <submittedName>
        <fullName evidence="3">YhdP family protein</fullName>
    </submittedName>
</protein>
<dbReference type="EMBL" id="JARUHG010000001">
    <property type="protein sequence ID" value="MDR0182680.1"/>
    <property type="molecule type" value="Genomic_DNA"/>
</dbReference>